<feature type="transmembrane region" description="Helical" evidence="11">
    <location>
        <begin position="75"/>
        <end position="96"/>
    </location>
</feature>
<feature type="transmembrane region" description="Helical" evidence="11">
    <location>
        <begin position="28"/>
        <end position="45"/>
    </location>
</feature>
<feature type="domain" description="MrpA C-terminal/MbhE" evidence="15">
    <location>
        <begin position="692"/>
        <end position="771"/>
    </location>
</feature>
<evidence type="ECO:0000256" key="6">
    <source>
        <dbReference type="ARBA" id="ARBA00022989"/>
    </source>
</evidence>
<reference evidence="16 17" key="1">
    <citation type="submission" date="2020-08" db="EMBL/GenBank/DDBJ databases">
        <title>Genomic Encyclopedia of Type Strains, Phase IV (KMG-IV): sequencing the most valuable type-strain genomes for metagenomic binning, comparative biology and taxonomic classification.</title>
        <authorList>
            <person name="Goeker M."/>
        </authorList>
    </citation>
    <scope>NUCLEOTIDE SEQUENCE [LARGE SCALE GENOMIC DNA]</scope>
    <source>
        <strain evidence="16 17">DSM 103725</strain>
    </source>
</reference>
<evidence type="ECO:0000256" key="5">
    <source>
        <dbReference type="ARBA" id="ARBA00022692"/>
    </source>
</evidence>
<dbReference type="EMBL" id="JACHGY010000001">
    <property type="protein sequence ID" value="MBB6428440.1"/>
    <property type="molecule type" value="Genomic_DNA"/>
</dbReference>
<keyword evidence="8 11" id="KW-0472">Membrane</keyword>
<evidence type="ECO:0000256" key="3">
    <source>
        <dbReference type="ARBA" id="ARBA00022449"/>
    </source>
</evidence>
<dbReference type="AlphaFoldDB" id="A0A7X0H605"/>
<evidence type="ECO:0000259" key="12">
    <source>
        <dbReference type="Pfam" id="PF00361"/>
    </source>
</evidence>
<dbReference type="InterPro" id="IPR025383">
    <property type="entry name" value="MrpA_C/MbhD"/>
</dbReference>
<keyword evidence="5 9" id="KW-0812">Transmembrane</keyword>
<evidence type="ECO:0000259" key="14">
    <source>
        <dbReference type="Pfam" id="PF13244"/>
    </source>
</evidence>
<dbReference type="PANTHER" id="PTHR43373:SF1">
    <property type="entry name" value="NA(+)_H(+) ANTIPORTER SUBUNIT A"/>
    <property type="match status" value="1"/>
</dbReference>
<dbReference type="InterPro" id="IPR001516">
    <property type="entry name" value="Proton_antipo_N"/>
</dbReference>
<feature type="transmembrane region" description="Helical" evidence="11">
    <location>
        <begin position="697"/>
        <end position="717"/>
    </location>
</feature>
<comment type="caution">
    <text evidence="16">The sequence shown here is derived from an EMBL/GenBank/DDBJ whole genome shotgun (WGS) entry which is preliminary data.</text>
</comment>
<evidence type="ECO:0000259" key="13">
    <source>
        <dbReference type="Pfam" id="PF00662"/>
    </source>
</evidence>
<protein>
    <submittedName>
        <fullName evidence="16">Multicomponent Na+:H+ antiporter subunit A</fullName>
    </submittedName>
</protein>
<feature type="transmembrane region" description="Helical" evidence="11">
    <location>
        <begin position="207"/>
        <end position="226"/>
    </location>
</feature>
<evidence type="ECO:0000256" key="1">
    <source>
        <dbReference type="ARBA" id="ARBA00004651"/>
    </source>
</evidence>
<dbReference type="Proteomes" id="UP000541810">
    <property type="component" value="Unassembled WGS sequence"/>
</dbReference>
<dbReference type="Pfam" id="PF00662">
    <property type="entry name" value="Proton_antipo_N"/>
    <property type="match status" value="1"/>
</dbReference>
<feature type="transmembrane region" description="Helical" evidence="11">
    <location>
        <begin position="305"/>
        <end position="325"/>
    </location>
</feature>
<gene>
    <name evidence="16" type="ORF">HNQ40_000246</name>
</gene>
<feature type="region of interest" description="Disordered" evidence="10">
    <location>
        <begin position="779"/>
        <end position="802"/>
    </location>
</feature>
<keyword evidence="3" id="KW-0050">Antiport</keyword>
<feature type="transmembrane region" description="Helical" evidence="11">
    <location>
        <begin position="6"/>
        <end position="21"/>
    </location>
</feature>
<dbReference type="InterPro" id="IPR046806">
    <property type="entry name" value="MrpA_C/MbhE"/>
</dbReference>
<dbReference type="GO" id="GO:0005886">
    <property type="term" value="C:plasma membrane"/>
    <property type="evidence" value="ECO:0007669"/>
    <property type="project" value="UniProtKB-SubCell"/>
</dbReference>
<sequence length="802" mass="84920">MPMLWTVLGIFALAGISPLMIKRLGDRAGWLLALGPLAVLAYWIFHWPDVTGGQMVQTLPWAESLGVELALVGDGLAGAMSMLISGIGALIVIYASGYLHGDPRLGKFYSYLFIFMGAMLGMVISDNLITLFVFWEMTSVSSYLLIGFNHKKLDNRDAALKALLVTGGGGLALLAGIIMLGFIGTSLGLSFGEALRVSTLIDHAEGIQGHSLFAPMLILVLLGCFTKSAQFPFHFWLPTAMAGPTPVSAYLHSATMVKAGVFLLGRMHPVLGNNTLWIAVVTTVGAMTMLVGAVLAVGQRDMKGILAYTTISVLGTLVMLLGVGTDRAIEAAVAFLFAHGLYKAALFMAAGNVDHATGTRDVTQLSGLRRLMPWTAAAALIAALSKAGAPPMFGYLGKKLLLEAKLNIEMLSLYLTAAAVIANICMVAVALLLVLKPFWGELRETPRKAHELPLSMNLGPMLLAGLGLFVGLIPKAFDETLGEAMASSIRGEPLEMKLKLLFGLSIESLIVVGLSFGALGLGYLLYRFLRPGPTFWAPLRQMGQLGPNRGYQVLMAGLLKFAAGHTRLVQSGFLRRYLMVVVSVFALAAGPLAYVAFGNGRDVSTFGVVKMHELLLVLLVISGAVYGVLSRSRLAAVAAIGGSGIGLAVLFAVYGSVDLAITQLMVETLMVVILVMVLLRLPQLTKTSKLAHRGRDLLIAAAGGTTVTLMVLATATVEMPASVSAYYLNNAAPEAFGRNVVNVILVDFRALDTLGEIVVVAVAGIGVASLIWLSHGRRTAAPPRRKRKPSAAPPQTQTGGDA</sequence>
<evidence type="ECO:0000256" key="10">
    <source>
        <dbReference type="SAM" id="MobiDB-lite"/>
    </source>
</evidence>
<keyword evidence="2" id="KW-0813">Transport</keyword>
<feature type="transmembrane region" description="Helical" evidence="11">
    <location>
        <begin position="276"/>
        <end position="298"/>
    </location>
</feature>
<feature type="compositionally biased region" description="Basic residues" evidence="10">
    <location>
        <begin position="779"/>
        <end position="789"/>
    </location>
</feature>
<dbReference type="Pfam" id="PF00361">
    <property type="entry name" value="Proton_antipo_M"/>
    <property type="match status" value="1"/>
</dbReference>
<evidence type="ECO:0000256" key="4">
    <source>
        <dbReference type="ARBA" id="ARBA00022475"/>
    </source>
</evidence>
<feature type="transmembrane region" description="Helical" evidence="11">
    <location>
        <begin position="577"/>
        <end position="597"/>
    </location>
</feature>
<feature type="domain" description="MrpA C-terminal/MbhD" evidence="14">
    <location>
        <begin position="618"/>
        <end position="683"/>
    </location>
</feature>
<evidence type="ECO:0000313" key="17">
    <source>
        <dbReference type="Proteomes" id="UP000541810"/>
    </source>
</evidence>
<feature type="domain" description="NADH:quinone oxidoreductase/Mrp antiporter transmembrane" evidence="12">
    <location>
        <begin position="125"/>
        <end position="416"/>
    </location>
</feature>
<keyword evidence="7" id="KW-0406">Ion transport</keyword>
<dbReference type="GO" id="GO:0015297">
    <property type="term" value="F:antiporter activity"/>
    <property type="evidence" value="ECO:0007669"/>
    <property type="project" value="UniProtKB-KW"/>
</dbReference>
<evidence type="ECO:0000256" key="7">
    <source>
        <dbReference type="ARBA" id="ARBA00023065"/>
    </source>
</evidence>
<feature type="transmembrane region" description="Helical" evidence="11">
    <location>
        <begin position="609"/>
        <end position="629"/>
    </location>
</feature>
<evidence type="ECO:0000313" key="16">
    <source>
        <dbReference type="EMBL" id="MBB6428440.1"/>
    </source>
</evidence>
<feature type="transmembrane region" description="Helical" evidence="11">
    <location>
        <begin position="413"/>
        <end position="435"/>
    </location>
</feature>
<feature type="transmembrane region" description="Helical" evidence="11">
    <location>
        <begin position="634"/>
        <end position="654"/>
    </location>
</feature>
<keyword evidence="17" id="KW-1185">Reference proteome</keyword>
<feature type="transmembrane region" description="Helical" evidence="11">
    <location>
        <begin position="500"/>
        <end position="526"/>
    </location>
</feature>
<feature type="transmembrane region" description="Helical" evidence="11">
    <location>
        <begin position="456"/>
        <end position="477"/>
    </location>
</feature>
<dbReference type="InterPro" id="IPR050616">
    <property type="entry name" value="CPA3_Na-H_Antiporter_A"/>
</dbReference>
<accession>A0A7X0H605</accession>
<evidence type="ECO:0000256" key="8">
    <source>
        <dbReference type="ARBA" id="ARBA00023136"/>
    </source>
</evidence>
<keyword evidence="6 11" id="KW-1133">Transmembrane helix</keyword>
<evidence type="ECO:0000256" key="9">
    <source>
        <dbReference type="RuleBase" id="RU000320"/>
    </source>
</evidence>
<name>A0A7X0H605_9BACT</name>
<feature type="transmembrane region" description="Helical" evidence="11">
    <location>
        <begin position="162"/>
        <end position="187"/>
    </location>
</feature>
<evidence type="ECO:0000259" key="15">
    <source>
        <dbReference type="Pfam" id="PF20501"/>
    </source>
</evidence>
<feature type="transmembrane region" description="Helical" evidence="11">
    <location>
        <begin position="757"/>
        <end position="775"/>
    </location>
</feature>
<feature type="transmembrane region" description="Helical" evidence="11">
    <location>
        <begin position="371"/>
        <end position="393"/>
    </location>
</feature>
<dbReference type="PANTHER" id="PTHR43373">
    <property type="entry name" value="NA(+)/H(+) ANTIPORTER SUBUNIT"/>
    <property type="match status" value="1"/>
</dbReference>
<feature type="domain" description="NADH-Ubiquinone oxidoreductase (complex I) chain 5 N-terminal" evidence="13">
    <location>
        <begin position="63"/>
        <end position="109"/>
    </location>
</feature>
<feature type="transmembrane region" description="Helical" evidence="11">
    <location>
        <begin position="131"/>
        <end position="150"/>
    </location>
</feature>
<keyword evidence="4" id="KW-1003">Cell membrane</keyword>
<evidence type="ECO:0000256" key="11">
    <source>
        <dbReference type="SAM" id="Phobius"/>
    </source>
</evidence>
<dbReference type="PRINTS" id="PR01434">
    <property type="entry name" value="NADHDHGNASE5"/>
</dbReference>
<dbReference type="Pfam" id="PF20501">
    <property type="entry name" value="MbhE"/>
    <property type="match status" value="1"/>
</dbReference>
<dbReference type="InterPro" id="IPR001750">
    <property type="entry name" value="ND/Mrp_TM"/>
</dbReference>
<proteinExistence type="predicted"/>
<dbReference type="GO" id="GO:0006811">
    <property type="term" value="P:monoatomic ion transport"/>
    <property type="evidence" value="ECO:0007669"/>
    <property type="project" value="UniProtKB-KW"/>
</dbReference>
<organism evidence="16 17">
    <name type="scientific">Algisphaera agarilytica</name>
    <dbReference type="NCBI Taxonomy" id="1385975"/>
    <lineage>
        <taxon>Bacteria</taxon>
        <taxon>Pseudomonadati</taxon>
        <taxon>Planctomycetota</taxon>
        <taxon>Phycisphaerae</taxon>
        <taxon>Phycisphaerales</taxon>
        <taxon>Phycisphaeraceae</taxon>
        <taxon>Algisphaera</taxon>
    </lineage>
</organism>
<dbReference type="Pfam" id="PF13244">
    <property type="entry name" value="MbhD"/>
    <property type="match status" value="1"/>
</dbReference>
<feature type="transmembrane region" description="Helical" evidence="11">
    <location>
        <begin position="331"/>
        <end position="350"/>
    </location>
</feature>
<evidence type="ECO:0000256" key="2">
    <source>
        <dbReference type="ARBA" id="ARBA00022448"/>
    </source>
</evidence>
<feature type="transmembrane region" description="Helical" evidence="11">
    <location>
        <begin position="660"/>
        <end position="681"/>
    </location>
</feature>
<feature type="transmembrane region" description="Helical" evidence="11">
    <location>
        <begin position="108"/>
        <end position="125"/>
    </location>
</feature>
<comment type="subcellular location">
    <subcellularLocation>
        <location evidence="1">Cell membrane</location>
        <topology evidence="1">Multi-pass membrane protein</topology>
    </subcellularLocation>
    <subcellularLocation>
        <location evidence="9">Membrane</location>
        <topology evidence="9">Multi-pass membrane protein</topology>
    </subcellularLocation>
</comment>